<reference evidence="2 3" key="1">
    <citation type="submission" date="2016-08" db="EMBL/GenBank/DDBJ databases">
        <authorList>
            <person name="Seilhamer J.J."/>
        </authorList>
    </citation>
    <scope>NUCLEOTIDE SEQUENCE [LARGE SCALE GENOMIC DNA]</scope>
    <source>
        <strain evidence="2 3">ANC 4874</strain>
    </source>
</reference>
<protein>
    <recommendedName>
        <fullName evidence="4">Uroporphyrin-3 C-methyltransferase</fullName>
    </recommendedName>
</protein>
<evidence type="ECO:0000313" key="3">
    <source>
        <dbReference type="Proteomes" id="UP000243661"/>
    </source>
</evidence>
<sequence length="280" mass="32224">MKKIFILLLGLSLVWMVKLSYDVFKLNTQQTELSNTLHRIEQSNANLNDQMVSLQRHMNVKDGTVNPAAETAAHLKIISESSIDPIIVIKQQVDLIEFMLKQQKTNEALERLMLLERNIEQYALAPSLKQSLHEVIKKDQQVIQQFASARIAQQTKINVLIHQLDQALAEEIMYPQLKTNTSQREYFWQRWLVIESAKQPATALIQRPLILKEAQLRLLLAQHALQQGQYLEYQQALTEIISLLNALPDEKTHQMIQKIQKIKGLSVIPTPILNTRELLG</sequence>
<dbReference type="EMBL" id="FMBK01000008">
    <property type="protein sequence ID" value="SCC72310.1"/>
    <property type="molecule type" value="Genomic_DNA"/>
</dbReference>
<evidence type="ECO:0000256" key="1">
    <source>
        <dbReference type="SAM" id="Coils"/>
    </source>
</evidence>
<accession>A0A1C4GVW8</accession>
<gene>
    <name evidence="2" type="ORF">GA0116959_108167</name>
</gene>
<dbReference type="AlphaFoldDB" id="A0A1C4GVW8"/>
<proteinExistence type="predicted"/>
<dbReference type="RefSeq" id="WP_092720173.1">
    <property type="nucleotide sequence ID" value="NZ_FMBK01000008.1"/>
</dbReference>
<keyword evidence="1" id="KW-0175">Coiled coil</keyword>
<name>A0A1C4GVW8_9GAMM</name>
<dbReference type="Proteomes" id="UP000243661">
    <property type="component" value="Unassembled WGS sequence"/>
</dbReference>
<evidence type="ECO:0000313" key="2">
    <source>
        <dbReference type="EMBL" id="SCC72310.1"/>
    </source>
</evidence>
<organism evidence="2 3">
    <name type="scientific">Acinetobacter albensis</name>
    <dbReference type="NCBI Taxonomy" id="1673609"/>
    <lineage>
        <taxon>Bacteria</taxon>
        <taxon>Pseudomonadati</taxon>
        <taxon>Pseudomonadota</taxon>
        <taxon>Gammaproteobacteria</taxon>
        <taxon>Moraxellales</taxon>
        <taxon>Moraxellaceae</taxon>
        <taxon>Acinetobacter</taxon>
    </lineage>
</organism>
<dbReference type="OrthoDB" id="6713263at2"/>
<feature type="coiled-coil region" evidence="1">
    <location>
        <begin position="30"/>
        <end position="57"/>
    </location>
</feature>
<evidence type="ECO:0008006" key="4">
    <source>
        <dbReference type="Google" id="ProtNLM"/>
    </source>
</evidence>